<dbReference type="RefSeq" id="WP_109278064.1">
    <property type="nucleotide sequence ID" value="NZ_JBFAUK010000014.1"/>
</dbReference>
<dbReference type="Proteomes" id="UP001552594">
    <property type="component" value="Unassembled WGS sequence"/>
</dbReference>
<keyword evidence="2" id="KW-0808">Transferase</keyword>
<proteinExistence type="predicted"/>
<dbReference type="Pfam" id="PF13692">
    <property type="entry name" value="Glyco_trans_1_4"/>
    <property type="match status" value="1"/>
</dbReference>
<dbReference type="SUPFAM" id="SSF53756">
    <property type="entry name" value="UDP-Glycosyltransferase/glycogen phosphorylase"/>
    <property type="match status" value="1"/>
</dbReference>
<accession>A0ABV3JZX6</accession>
<dbReference type="EC" id="2.4.-.-" evidence="2"/>
<dbReference type="EMBL" id="JBFAUK010000014">
    <property type="protein sequence ID" value="MEV5508446.1"/>
    <property type="molecule type" value="Genomic_DNA"/>
</dbReference>
<evidence type="ECO:0000313" key="3">
    <source>
        <dbReference type="Proteomes" id="UP001552594"/>
    </source>
</evidence>
<feature type="compositionally biased region" description="Low complexity" evidence="1">
    <location>
        <begin position="380"/>
        <end position="389"/>
    </location>
</feature>
<dbReference type="PANTHER" id="PTHR45947:SF3">
    <property type="entry name" value="SULFOQUINOVOSYL TRANSFERASE SQD2"/>
    <property type="match status" value="1"/>
</dbReference>
<feature type="region of interest" description="Disordered" evidence="1">
    <location>
        <begin position="380"/>
        <end position="409"/>
    </location>
</feature>
<evidence type="ECO:0000313" key="2">
    <source>
        <dbReference type="EMBL" id="MEV5508446.1"/>
    </source>
</evidence>
<dbReference type="GO" id="GO:0016757">
    <property type="term" value="F:glycosyltransferase activity"/>
    <property type="evidence" value="ECO:0007669"/>
    <property type="project" value="UniProtKB-KW"/>
</dbReference>
<dbReference type="CDD" id="cd03801">
    <property type="entry name" value="GT4_PimA-like"/>
    <property type="match status" value="1"/>
</dbReference>
<keyword evidence="3" id="KW-1185">Reference proteome</keyword>
<name>A0ABV3JZX6_STRON</name>
<dbReference type="InterPro" id="IPR050194">
    <property type="entry name" value="Glycosyltransferase_grp1"/>
</dbReference>
<reference evidence="2 3" key="1">
    <citation type="submission" date="2024-06" db="EMBL/GenBank/DDBJ databases">
        <title>The Natural Products Discovery Center: Release of the First 8490 Sequenced Strains for Exploring Actinobacteria Biosynthetic Diversity.</title>
        <authorList>
            <person name="Kalkreuter E."/>
            <person name="Kautsar S.A."/>
            <person name="Yang D."/>
            <person name="Bader C.D."/>
            <person name="Teijaro C.N."/>
            <person name="Fluegel L."/>
            <person name="Davis C.M."/>
            <person name="Simpson J.R."/>
            <person name="Lauterbach L."/>
            <person name="Steele A.D."/>
            <person name="Gui C."/>
            <person name="Meng S."/>
            <person name="Li G."/>
            <person name="Viehrig K."/>
            <person name="Ye F."/>
            <person name="Su P."/>
            <person name="Kiefer A.F."/>
            <person name="Nichols A."/>
            <person name="Cepeda A.J."/>
            <person name="Yan W."/>
            <person name="Fan B."/>
            <person name="Jiang Y."/>
            <person name="Adhikari A."/>
            <person name="Zheng C.-J."/>
            <person name="Schuster L."/>
            <person name="Cowan T.M."/>
            <person name="Smanski M.J."/>
            <person name="Chevrette M.G."/>
            <person name="De Carvalho L.P.S."/>
            <person name="Shen B."/>
        </authorList>
    </citation>
    <scope>NUCLEOTIDE SEQUENCE [LARGE SCALE GENOMIC DNA]</scope>
    <source>
        <strain evidence="2 3">NPDC052347</strain>
    </source>
</reference>
<keyword evidence="2" id="KW-0328">Glycosyltransferase</keyword>
<dbReference type="Gene3D" id="3.40.50.2000">
    <property type="entry name" value="Glycogen Phosphorylase B"/>
    <property type="match status" value="2"/>
</dbReference>
<comment type="caution">
    <text evidence="2">The sequence shown here is derived from an EMBL/GenBank/DDBJ whole genome shotgun (WGS) entry which is preliminary data.</text>
</comment>
<gene>
    <name evidence="2" type="ORF">AB0L16_18545</name>
</gene>
<sequence length="409" mass="44720">MRILITAVGKRTEHWTSLFTELTDRPGTEVTVLAADISPITVRALGELSRQHENFRFQVVPHLIGEERSGHMASVLFGPGAGRRVRSKRPDIVHIIGEAAYLSTWQAIRMRDRRWPGTPATLYAAQNIVMRFPFPFPLLERESYRSISHAFPITPSALGVLRAKGYRGPATVIPLGVDTDHFRPAAGPRTHPFTAGFVGRLEPHKGIGDLLRVTELLDCRLLLVGDGSLRGLVEKAQADRPGKVRLQRWVDHGELPRLLSQMHVVVLPSREVVQRNVVPWVGIPLREQFGRVLVEAMACGVPVVGSDTGDIPHVIGTSGLVYPAGDTAALAECLWRLRDDPALVARLSLSGRTRACQEFSWRGIADALLAVWRGLTATGNAPAPAPTAASPLERTEPSATGPDGERSDR</sequence>
<evidence type="ECO:0000256" key="1">
    <source>
        <dbReference type="SAM" id="MobiDB-lite"/>
    </source>
</evidence>
<organism evidence="2 3">
    <name type="scientific">Streptomyces orinoci</name>
    <name type="common">Streptoverticillium orinoci</name>
    <dbReference type="NCBI Taxonomy" id="67339"/>
    <lineage>
        <taxon>Bacteria</taxon>
        <taxon>Bacillati</taxon>
        <taxon>Actinomycetota</taxon>
        <taxon>Actinomycetes</taxon>
        <taxon>Kitasatosporales</taxon>
        <taxon>Streptomycetaceae</taxon>
        <taxon>Streptomyces</taxon>
    </lineage>
</organism>
<protein>
    <submittedName>
        <fullName evidence="2">Glycosyltransferase family 4 protein</fullName>
        <ecNumber evidence="2">2.4.-.-</ecNumber>
    </submittedName>
</protein>
<dbReference type="PANTHER" id="PTHR45947">
    <property type="entry name" value="SULFOQUINOVOSYL TRANSFERASE SQD2"/>
    <property type="match status" value="1"/>
</dbReference>